<proteinExistence type="predicted"/>
<evidence type="ECO:0000313" key="1">
    <source>
        <dbReference type="EMBL" id="SVC29839.1"/>
    </source>
</evidence>
<reference evidence="1" key="1">
    <citation type="submission" date="2018-05" db="EMBL/GenBank/DDBJ databases">
        <authorList>
            <person name="Lanie J.A."/>
            <person name="Ng W.-L."/>
            <person name="Kazmierczak K.M."/>
            <person name="Andrzejewski T.M."/>
            <person name="Davidsen T.M."/>
            <person name="Wayne K.J."/>
            <person name="Tettelin H."/>
            <person name="Glass J.I."/>
            <person name="Rusch D."/>
            <person name="Podicherti R."/>
            <person name="Tsui H.-C.T."/>
            <person name="Winkler M.E."/>
        </authorList>
    </citation>
    <scope>NUCLEOTIDE SEQUENCE</scope>
</reference>
<accession>A0A382KZS4</accession>
<protein>
    <submittedName>
        <fullName evidence="1">Uncharacterized protein</fullName>
    </submittedName>
</protein>
<name>A0A382KZS4_9ZZZZ</name>
<dbReference type="EMBL" id="UINC01083791">
    <property type="protein sequence ID" value="SVC29839.1"/>
    <property type="molecule type" value="Genomic_DNA"/>
</dbReference>
<sequence>MEIIKISEPKVIESKNGYYVGRTCLTAHEFPDGNMTSYWDEYDRETEYFLTKEHAERALNYLSYSSYNKTE</sequence>
<organism evidence="1">
    <name type="scientific">marine metagenome</name>
    <dbReference type="NCBI Taxonomy" id="408172"/>
    <lineage>
        <taxon>unclassified sequences</taxon>
        <taxon>metagenomes</taxon>
        <taxon>ecological metagenomes</taxon>
    </lineage>
</organism>
<dbReference type="AlphaFoldDB" id="A0A382KZS4"/>
<gene>
    <name evidence="1" type="ORF">METZ01_LOCUS282693</name>
</gene>